<keyword evidence="3 6" id="KW-0731">Sigma factor</keyword>
<reference evidence="10 11" key="1">
    <citation type="submission" date="2020-08" db="EMBL/GenBank/DDBJ databases">
        <title>Genomic Encyclopedia of Type Strains, Phase IV (KMG-IV): sequencing the most valuable type-strain genomes for metagenomic binning, comparative biology and taxonomic classification.</title>
        <authorList>
            <person name="Goeker M."/>
        </authorList>
    </citation>
    <scope>NUCLEOTIDE SEQUENCE [LARGE SCALE GENOMIC DNA]</scope>
    <source>
        <strain evidence="10 11">DSM 23562</strain>
    </source>
</reference>
<dbReference type="InterPro" id="IPR036388">
    <property type="entry name" value="WH-like_DNA-bd_sf"/>
</dbReference>
<evidence type="ECO:0000256" key="2">
    <source>
        <dbReference type="ARBA" id="ARBA00023015"/>
    </source>
</evidence>
<keyword evidence="4 6" id="KW-0238">DNA-binding</keyword>
<dbReference type="InterPro" id="IPR039425">
    <property type="entry name" value="RNA_pol_sigma-70-like"/>
</dbReference>
<feature type="domain" description="RNA polymerase sigma factor 70 region 4 type 2" evidence="9">
    <location>
        <begin position="119"/>
        <end position="169"/>
    </location>
</feature>
<name>A0A7W9SQI5_ARMRO</name>
<dbReference type="Pfam" id="PF04542">
    <property type="entry name" value="Sigma70_r2"/>
    <property type="match status" value="1"/>
</dbReference>
<comment type="similarity">
    <text evidence="1 6">Belongs to the sigma-70 factor family. ECF subfamily.</text>
</comment>
<evidence type="ECO:0000256" key="6">
    <source>
        <dbReference type="RuleBase" id="RU000716"/>
    </source>
</evidence>
<protein>
    <recommendedName>
        <fullName evidence="6">RNA polymerase sigma factor</fullName>
    </recommendedName>
</protein>
<dbReference type="AlphaFoldDB" id="A0A7W9SQI5"/>
<dbReference type="InterPro" id="IPR014284">
    <property type="entry name" value="RNA_pol_sigma-70_dom"/>
</dbReference>
<dbReference type="SUPFAM" id="SSF88659">
    <property type="entry name" value="Sigma3 and sigma4 domains of RNA polymerase sigma factors"/>
    <property type="match status" value="1"/>
</dbReference>
<keyword evidence="5 6" id="KW-0804">Transcription</keyword>
<feature type="domain" description="RNA polymerase sigma-70 region 2" evidence="8">
    <location>
        <begin position="19"/>
        <end position="82"/>
    </location>
</feature>
<dbReference type="InterPro" id="IPR013325">
    <property type="entry name" value="RNA_pol_sigma_r2"/>
</dbReference>
<feature type="region of interest" description="Disordered" evidence="7">
    <location>
        <begin position="84"/>
        <end position="107"/>
    </location>
</feature>
<evidence type="ECO:0000313" key="11">
    <source>
        <dbReference type="Proteomes" id="UP000520814"/>
    </source>
</evidence>
<comment type="caution">
    <text evidence="10">The sequence shown here is derived from an EMBL/GenBank/DDBJ whole genome shotgun (WGS) entry which is preliminary data.</text>
</comment>
<dbReference type="SUPFAM" id="SSF88946">
    <property type="entry name" value="Sigma2 domain of RNA polymerase sigma factors"/>
    <property type="match status" value="1"/>
</dbReference>
<dbReference type="GO" id="GO:0006950">
    <property type="term" value="P:response to stress"/>
    <property type="evidence" value="ECO:0007669"/>
    <property type="project" value="UniProtKB-ARBA"/>
</dbReference>
<dbReference type="RefSeq" id="WP_184196940.1">
    <property type="nucleotide sequence ID" value="NZ_JACHGW010000002.1"/>
</dbReference>
<evidence type="ECO:0000259" key="9">
    <source>
        <dbReference type="Pfam" id="PF08281"/>
    </source>
</evidence>
<evidence type="ECO:0000256" key="5">
    <source>
        <dbReference type="ARBA" id="ARBA00023163"/>
    </source>
</evidence>
<dbReference type="Gene3D" id="1.10.1740.10">
    <property type="match status" value="1"/>
</dbReference>
<dbReference type="InterPro" id="IPR000838">
    <property type="entry name" value="RNA_pol_sigma70_ECF_CS"/>
</dbReference>
<dbReference type="PANTHER" id="PTHR43133:SF25">
    <property type="entry name" value="RNA POLYMERASE SIGMA FACTOR RFAY-RELATED"/>
    <property type="match status" value="1"/>
</dbReference>
<dbReference type="NCBIfam" id="TIGR02937">
    <property type="entry name" value="sigma70-ECF"/>
    <property type="match status" value="1"/>
</dbReference>
<gene>
    <name evidence="10" type="ORF">HNQ39_002773</name>
</gene>
<dbReference type="InterPro" id="IPR013249">
    <property type="entry name" value="RNA_pol_sigma70_r4_t2"/>
</dbReference>
<dbReference type="EMBL" id="JACHGW010000002">
    <property type="protein sequence ID" value="MBB6050982.1"/>
    <property type="molecule type" value="Genomic_DNA"/>
</dbReference>
<dbReference type="InterPro" id="IPR013324">
    <property type="entry name" value="RNA_pol_sigma_r3/r4-like"/>
</dbReference>
<proteinExistence type="inferred from homology"/>
<dbReference type="PANTHER" id="PTHR43133">
    <property type="entry name" value="RNA POLYMERASE ECF-TYPE SIGMA FACTO"/>
    <property type="match status" value="1"/>
</dbReference>
<evidence type="ECO:0000313" key="10">
    <source>
        <dbReference type="EMBL" id="MBB6050982.1"/>
    </source>
</evidence>
<accession>A0A7W9SQI5</accession>
<organism evidence="10 11">
    <name type="scientific">Armatimonas rosea</name>
    <dbReference type="NCBI Taxonomy" id="685828"/>
    <lineage>
        <taxon>Bacteria</taxon>
        <taxon>Bacillati</taxon>
        <taxon>Armatimonadota</taxon>
        <taxon>Armatimonadia</taxon>
        <taxon>Armatimonadales</taxon>
        <taxon>Armatimonadaceae</taxon>
        <taxon>Armatimonas</taxon>
    </lineage>
</organism>
<dbReference type="Gene3D" id="1.10.10.10">
    <property type="entry name" value="Winged helix-like DNA-binding domain superfamily/Winged helix DNA-binding domain"/>
    <property type="match status" value="1"/>
</dbReference>
<dbReference type="CDD" id="cd06171">
    <property type="entry name" value="Sigma70_r4"/>
    <property type="match status" value="1"/>
</dbReference>
<evidence type="ECO:0000256" key="1">
    <source>
        <dbReference type="ARBA" id="ARBA00010641"/>
    </source>
</evidence>
<sequence>MPNTKNAQAEIFEKVILPHEASLYAPAMALTRSASDAEDLVQETLLRAFDRFDTYRSDGSPRAWLHTIMRNLFYNMYRKKSREPRQVPLENADGSSIEQPTAPHVSPERQVLSQLEGAALLQAVRTLPEEYRRVVAMADIQGMAYQEIAESLHIPVGTVRSRLSRGRERVRRSLTAWHPETLPSLTNRMVLN</sequence>
<keyword evidence="11" id="KW-1185">Reference proteome</keyword>
<dbReference type="GO" id="GO:0006352">
    <property type="term" value="P:DNA-templated transcription initiation"/>
    <property type="evidence" value="ECO:0007669"/>
    <property type="project" value="InterPro"/>
</dbReference>
<evidence type="ECO:0000256" key="4">
    <source>
        <dbReference type="ARBA" id="ARBA00023125"/>
    </source>
</evidence>
<dbReference type="GO" id="GO:0016987">
    <property type="term" value="F:sigma factor activity"/>
    <property type="evidence" value="ECO:0007669"/>
    <property type="project" value="UniProtKB-KW"/>
</dbReference>
<dbReference type="InterPro" id="IPR007627">
    <property type="entry name" value="RNA_pol_sigma70_r2"/>
</dbReference>
<dbReference type="Pfam" id="PF08281">
    <property type="entry name" value="Sigma70_r4_2"/>
    <property type="match status" value="1"/>
</dbReference>
<evidence type="ECO:0000256" key="3">
    <source>
        <dbReference type="ARBA" id="ARBA00023082"/>
    </source>
</evidence>
<dbReference type="Proteomes" id="UP000520814">
    <property type="component" value="Unassembled WGS sequence"/>
</dbReference>
<dbReference type="PROSITE" id="PS01063">
    <property type="entry name" value="SIGMA70_ECF"/>
    <property type="match status" value="1"/>
</dbReference>
<keyword evidence="2 6" id="KW-0805">Transcription regulation</keyword>
<dbReference type="GO" id="GO:0003677">
    <property type="term" value="F:DNA binding"/>
    <property type="evidence" value="ECO:0007669"/>
    <property type="project" value="UniProtKB-KW"/>
</dbReference>
<evidence type="ECO:0000259" key="8">
    <source>
        <dbReference type="Pfam" id="PF04542"/>
    </source>
</evidence>
<evidence type="ECO:0000256" key="7">
    <source>
        <dbReference type="SAM" id="MobiDB-lite"/>
    </source>
</evidence>